<dbReference type="RefSeq" id="XP_029234273.1">
    <property type="nucleotide sequence ID" value="XM_029385931.1"/>
</dbReference>
<name>A0A422MWY8_TRYRA</name>
<comment type="caution">
    <text evidence="2">The sequence shown here is derived from an EMBL/GenBank/DDBJ whole genome shotgun (WGS) entry which is preliminary data.</text>
</comment>
<dbReference type="Proteomes" id="UP000283634">
    <property type="component" value="Unassembled WGS sequence"/>
</dbReference>
<sequence>MRHPPPAFAPRLKLTSAFHGSATSKKNAVKTKHDAVPSGAAPGRRENMAQRRPSLFSAAPTALFAPEAAFCFCSNPCSRSREAPGRHVNAHASPWRPRTAVFTFRLANVKGKAPTPIHHFRGEVSLLPRNRASTMRRSRNTVALENSRVASFLGVYGAHGAATHHANPLTPTASMLQCCRWKRPLRPKRHATPHHKGAIQRPLASPAWFANENLDPADRHRRLASQRLSLAKRSVTPSFGGHVRPQLCCEGRWLVVSSCPL</sequence>
<reference evidence="2 3" key="1">
    <citation type="journal article" date="2018" name="BMC Genomics">
        <title>Genomic comparison of Trypanosoma conorhini and Trypanosoma rangeli to Trypanosoma cruzi strains of high and low virulence.</title>
        <authorList>
            <person name="Bradwell K.R."/>
            <person name="Koparde V.N."/>
            <person name="Matveyev A.V."/>
            <person name="Serrano M.G."/>
            <person name="Alves J.M."/>
            <person name="Parikh H."/>
            <person name="Huang B."/>
            <person name="Lee V."/>
            <person name="Espinosa-Alvarez O."/>
            <person name="Ortiz P.A."/>
            <person name="Costa-Martins A.G."/>
            <person name="Teixeira M.M."/>
            <person name="Buck G.A."/>
        </authorList>
    </citation>
    <scope>NUCLEOTIDE SEQUENCE [LARGE SCALE GENOMIC DNA]</scope>
    <source>
        <strain evidence="2 3">AM80</strain>
    </source>
</reference>
<dbReference type="GeneID" id="40333170"/>
<keyword evidence="3" id="KW-1185">Reference proteome</keyword>
<evidence type="ECO:0000313" key="2">
    <source>
        <dbReference type="EMBL" id="RNE97723.1"/>
    </source>
</evidence>
<dbReference type="EMBL" id="MKGL01000531">
    <property type="protein sequence ID" value="RNE97723.1"/>
    <property type="molecule type" value="Genomic_DNA"/>
</dbReference>
<organism evidence="2 3">
    <name type="scientific">Trypanosoma rangeli</name>
    <dbReference type="NCBI Taxonomy" id="5698"/>
    <lineage>
        <taxon>Eukaryota</taxon>
        <taxon>Discoba</taxon>
        <taxon>Euglenozoa</taxon>
        <taxon>Kinetoplastea</taxon>
        <taxon>Metakinetoplastina</taxon>
        <taxon>Trypanosomatida</taxon>
        <taxon>Trypanosomatidae</taxon>
        <taxon>Trypanosoma</taxon>
        <taxon>Herpetosoma</taxon>
    </lineage>
</organism>
<proteinExistence type="predicted"/>
<accession>A0A422MWY8</accession>
<dbReference type="AlphaFoldDB" id="A0A422MWY8"/>
<evidence type="ECO:0000313" key="3">
    <source>
        <dbReference type="Proteomes" id="UP000283634"/>
    </source>
</evidence>
<gene>
    <name evidence="2" type="ORF">TraAM80_09237</name>
</gene>
<evidence type="ECO:0000256" key="1">
    <source>
        <dbReference type="SAM" id="MobiDB-lite"/>
    </source>
</evidence>
<protein>
    <submittedName>
        <fullName evidence="2">Uncharacterized protein</fullName>
    </submittedName>
</protein>
<feature type="region of interest" description="Disordered" evidence="1">
    <location>
        <begin position="22"/>
        <end position="48"/>
    </location>
</feature>